<name>A0A4R9C3V4_9FIRM</name>
<evidence type="ECO:0000313" key="3">
    <source>
        <dbReference type="Proteomes" id="UP000297454"/>
    </source>
</evidence>
<protein>
    <recommendedName>
        <fullName evidence="1">ABC-three component systems C-terminal domain-containing protein</fullName>
    </recommendedName>
</protein>
<sequence length="322" mass="37314">MNIFYIYGKGVFLINNEEQYIAKIIFRNKILTYKGQQFEDFFVSLMCKHNSKFKPVKAYGRFGDGKNDGFDKYTGTYYQVFAPEDLNKKGTIADGVEKLKKDFEGLYKKWNYVCPIRKYFFVANDKYEGVPALIHEMAIDLGKQSCYSNIDIEILGASDLENIFNSLDKFSKQDIVGFIPEQSMPMVEYDALNETVKFLLNIECDINYSENLIVPDFDEKISFNGLSQGVKSQLTIGGYQEGILREYFNNTPGVKEVLQKKFHMLYEESKNNINNTKENFADCRFYYILEKSCVKNTIPIQTSVLVLMSYYFSSCDIFEEPS</sequence>
<dbReference type="InterPro" id="IPR046919">
    <property type="entry name" value="ABC-3C_CTD10"/>
</dbReference>
<gene>
    <name evidence="2" type="ORF">EQF91_02685</name>
</gene>
<dbReference type="OrthoDB" id="596297at2"/>
<organism evidence="2 3">
    <name type="scientific">Helcococcus ovis</name>
    <dbReference type="NCBI Taxonomy" id="72026"/>
    <lineage>
        <taxon>Bacteria</taxon>
        <taxon>Bacillati</taxon>
        <taxon>Bacillota</taxon>
        <taxon>Tissierellia</taxon>
        <taxon>Tissierellales</taxon>
        <taxon>Peptoniphilaceae</taxon>
        <taxon>Helcococcus</taxon>
    </lineage>
</organism>
<accession>A0A4R9C3V4</accession>
<dbReference type="Pfam" id="PF20275">
    <property type="entry name" value="CTD10"/>
    <property type="match status" value="1"/>
</dbReference>
<comment type="caution">
    <text evidence="2">The sequence shown here is derived from an EMBL/GenBank/DDBJ whole genome shotgun (WGS) entry which is preliminary data.</text>
</comment>
<dbReference type="Proteomes" id="UP000297454">
    <property type="component" value="Unassembled WGS sequence"/>
</dbReference>
<reference evidence="2 3" key="1">
    <citation type="submission" date="2019-01" db="EMBL/GenBank/DDBJ databases">
        <title>Draft Genome Sequences of Helcococcus ovis Strains Isolated from the Uterus and Vagina of Dairy Cows with Metritis.</title>
        <authorList>
            <person name="Cunha F."/>
            <person name="Jeon S.J."/>
            <person name="Kutzer P."/>
            <person name="Galvao K.N."/>
        </authorList>
    </citation>
    <scope>NUCLEOTIDE SEQUENCE [LARGE SCALE GENOMIC DNA]</scope>
    <source>
        <strain evidence="2 3">KG-37</strain>
    </source>
</reference>
<feature type="domain" description="ABC-three component systems C-terminal" evidence="1">
    <location>
        <begin position="209"/>
        <end position="319"/>
    </location>
</feature>
<evidence type="ECO:0000259" key="1">
    <source>
        <dbReference type="Pfam" id="PF20275"/>
    </source>
</evidence>
<dbReference type="RefSeq" id="WP_134710786.1">
    <property type="nucleotide sequence ID" value="NZ_CP119081.1"/>
</dbReference>
<keyword evidence="3" id="KW-1185">Reference proteome</keyword>
<dbReference type="AlphaFoldDB" id="A0A4R9C3V4"/>
<dbReference type="EMBL" id="SCFR01000006">
    <property type="protein sequence ID" value="TFF66850.1"/>
    <property type="molecule type" value="Genomic_DNA"/>
</dbReference>
<proteinExistence type="predicted"/>
<dbReference type="GeneID" id="97031031"/>
<evidence type="ECO:0000313" key="2">
    <source>
        <dbReference type="EMBL" id="TFF66850.1"/>
    </source>
</evidence>